<name>A0A0J9T0E0_PLAV1</name>
<reference evidence="2 3" key="1">
    <citation type="submission" date="2011-08" db="EMBL/GenBank/DDBJ databases">
        <title>The Genome Sequence of Plasmodium vivax Brazil I.</title>
        <authorList>
            <consortium name="The Broad Institute Genome Sequencing Platform"/>
            <consortium name="The Broad Institute Genome Sequencing Center for Infectious Disease"/>
            <person name="Neafsey D."/>
            <person name="Carlton J."/>
            <person name="Barnwell J."/>
            <person name="Collins W."/>
            <person name="Escalante A."/>
            <person name="Mullikin J."/>
            <person name="Saul A."/>
            <person name="Guigo R."/>
            <person name="Camara F."/>
            <person name="Young S.K."/>
            <person name="Zeng Q."/>
            <person name="Gargeya S."/>
            <person name="Fitzgerald M."/>
            <person name="Haas B."/>
            <person name="Abouelleil A."/>
            <person name="Alvarado L."/>
            <person name="Arachchi H.M."/>
            <person name="Berlin A."/>
            <person name="Brown A."/>
            <person name="Chapman S.B."/>
            <person name="Chen Z."/>
            <person name="Dunbar C."/>
            <person name="Freedman E."/>
            <person name="Gearin G."/>
            <person name="Gellesch M."/>
            <person name="Goldberg J."/>
            <person name="Griggs A."/>
            <person name="Gujja S."/>
            <person name="Heiman D."/>
            <person name="Howarth C."/>
            <person name="Larson L."/>
            <person name="Lui A."/>
            <person name="MacDonald P.J.P."/>
            <person name="Montmayeur A."/>
            <person name="Murphy C."/>
            <person name="Neiman D."/>
            <person name="Pearson M."/>
            <person name="Priest M."/>
            <person name="Roberts A."/>
            <person name="Saif S."/>
            <person name="Shea T."/>
            <person name="Shenoy N."/>
            <person name="Sisk P."/>
            <person name="Stolte C."/>
            <person name="Sykes S."/>
            <person name="Wortman J."/>
            <person name="Nusbaum C."/>
            <person name="Birren B."/>
        </authorList>
    </citation>
    <scope>NUCLEOTIDE SEQUENCE [LARGE SCALE GENOMIC DNA]</scope>
    <source>
        <strain evidence="2 3">Brazil I</strain>
    </source>
</reference>
<feature type="transmembrane region" description="Helical" evidence="1">
    <location>
        <begin position="168"/>
        <end position="188"/>
    </location>
</feature>
<evidence type="ECO:0000256" key="1">
    <source>
        <dbReference type="SAM" id="Phobius"/>
    </source>
</evidence>
<keyword evidence="1" id="KW-0472">Membrane</keyword>
<evidence type="ECO:0000313" key="3">
    <source>
        <dbReference type="Proteomes" id="UP000053327"/>
    </source>
</evidence>
<dbReference type="OrthoDB" id="389412at2759"/>
<dbReference type="Pfam" id="PF12420">
    <property type="entry name" value="DUF3671"/>
    <property type="match status" value="1"/>
</dbReference>
<dbReference type="AlphaFoldDB" id="A0A0J9T0E0"/>
<proteinExistence type="predicted"/>
<feature type="transmembrane region" description="Helical" evidence="1">
    <location>
        <begin position="236"/>
        <end position="254"/>
    </location>
</feature>
<protein>
    <recommendedName>
        <fullName evidence="4">Variable surface protein Vir35</fullName>
    </recommendedName>
</protein>
<evidence type="ECO:0000313" key="2">
    <source>
        <dbReference type="EMBL" id="KMZ88825.1"/>
    </source>
</evidence>
<keyword evidence="1" id="KW-0812">Transmembrane</keyword>
<organism evidence="2 3">
    <name type="scientific">Plasmodium vivax (strain Brazil I)</name>
    <dbReference type="NCBI Taxonomy" id="1033975"/>
    <lineage>
        <taxon>Eukaryota</taxon>
        <taxon>Sar</taxon>
        <taxon>Alveolata</taxon>
        <taxon>Apicomplexa</taxon>
        <taxon>Aconoidasida</taxon>
        <taxon>Haemosporida</taxon>
        <taxon>Plasmodiidae</taxon>
        <taxon>Plasmodium</taxon>
        <taxon>Plasmodium (Plasmodium)</taxon>
    </lineage>
</organism>
<keyword evidence="1" id="KW-1133">Transmembrane helix</keyword>
<sequence>MFGKNNCTKKGFIKINHFYFCFYNINIKENIHKIIINNYIFCNHLEYLYNVENKSVIGFRRSLAKEVYKKEVDRSRIRNQLLDNSTYNDVKGTSDDLSKYSQLKKKGLNDLELYNKLYKHRYSKKNVLGKFDCYCEKKIFNQFDYMLNLSKKINMNKKRLKSFFFKRYGSVLIIVSLVLLLGVIFPALHYGGDKAILKICGSGCQKHDTGKDHAIGYHLSSLTQNTLENIFDAYKVLMFVLPLIFLMFIIYILIKVIKYEKIKSGKSRMSIKEYCRLCKNALA</sequence>
<dbReference type="Proteomes" id="UP000053327">
    <property type="component" value="Unassembled WGS sequence"/>
</dbReference>
<evidence type="ECO:0008006" key="4">
    <source>
        <dbReference type="Google" id="ProtNLM"/>
    </source>
</evidence>
<gene>
    <name evidence="2" type="ORF">PVBG_05621</name>
</gene>
<dbReference type="EMBL" id="KQ234750">
    <property type="protein sequence ID" value="KMZ88825.1"/>
    <property type="molecule type" value="Genomic_DNA"/>
</dbReference>
<accession>A0A0J9T0E0</accession>
<dbReference type="InterPro" id="IPR022139">
    <property type="entry name" value="Fam-L/Fam-M-like_plasmodium"/>
</dbReference>